<dbReference type="GO" id="GO:0003955">
    <property type="term" value="F:NAD(P)H dehydrogenase (quinone) activity"/>
    <property type="evidence" value="ECO:0007669"/>
    <property type="project" value="TreeGrafter"/>
</dbReference>
<organism evidence="7 8">
    <name type="scientific">Enemella evansiae</name>
    <dbReference type="NCBI Taxonomy" id="2016499"/>
    <lineage>
        <taxon>Bacteria</taxon>
        <taxon>Bacillati</taxon>
        <taxon>Actinomycetota</taxon>
        <taxon>Actinomycetes</taxon>
        <taxon>Propionibacteriales</taxon>
        <taxon>Propionibacteriaceae</taxon>
        <taxon>Enemella</taxon>
    </lineage>
</organism>
<dbReference type="PANTHER" id="PTHR42913:SF3">
    <property type="entry name" value="64 KDA MITOCHONDRIAL NADH DEHYDROGENASE (EUROFUNG)"/>
    <property type="match status" value="1"/>
</dbReference>
<dbReference type="AlphaFoldDB" id="A0A255GPV8"/>
<dbReference type="OrthoDB" id="9781621at2"/>
<keyword evidence="8" id="KW-1185">Reference proteome</keyword>
<comment type="cofactor">
    <cofactor evidence="1">
        <name>FAD</name>
        <dbReference type="ChEBI" id="CHEBI:57692"/>
    </cofactor>
</comment>
<keyword evidence="3" id="KW-0285">Flavoprotein</keyword>
<keyword evidence="5" id="KW-0560">Oxidoreductase</keyword>
<evidence type="ECO:0000313" key="8">
    <source>
        <dbReference type="Proteomes" id="UP000215896"/>
    </source>
</evidence>
<dbReference type="PRINTS" id="PR00411">
    <property type="entry name" value="PNDRDTASEI"/>
</dbReference>
<evidence type="ECO:0000256" key="1">
    <source>
        <dbReference type="ARBA" id="ARBA00001974"/>
    </source>
</evidence>
<protein>
    <submittedName>
        <fullName evidence="7">NADH dehydrogenase FAD-containing subunit</fullName>
    </submittedName>
</protein>
<evidence type="ECO:0000256" key="4">
    <source>
        <dbReference type="ARBA" id="ARBA00022827"/>
    </source>
</evidence>
<evidence type="ECO:0000256" key="2">
    <source>
        <dbReference type="ARBA" id="ARBA00005272"/>
    </source>
</evidence>
<gene>
    <name evidence="7" type="ORF">CGZ94_02980</name>
</gene>
<name>A0A255GPV8_9ACTN</name>
<dbReference type="Gene3D" id="3.50.50.100">
    <property type="match status" value="1"/>
</dbReference>
<proteinExistence type="inferred from homology"/>
<comment type="caution">
    <text evidence="7">The sequence shown here is derived from an EMBL/GenBank/DDBJ whole genome shotgun (WGS) entry which is preliminary data.</text>
</comment>
<dbReference type="Pfam" id="PF07992">
    <property type="entry name" value="Pyr_redox_2"/>
    <property type="match status" value="1"/>
</dbReference>
<dbReference type="EMBL" id="NMVO01000001">
    <property type="protein sequence ID" value="OYO17849.1"/>
    <property type="molecule type" value="Genomic_DNA"/>
</dbReference>
<keyword evidence="4" id="KW-0274">FAD</keyword>
<dbReference type="InterPro" id="IPR051169">
    <property type="entry name" value="NADH-Q_oxidoreductase"/>
</dbReference>
<dbReference type="RefSeq" id="WP_094404613.1">
    <property type="nucleotide sequence ID" value="NZ_NMVO01000001.1"/>
</dbReference>
<evidence type="ECO:0000256" key="3">
    <source>
        <dbReference type="ARBA" id="ARBA00022630"/>
    </source>
</evidence>
<dbReference type="PANTHER" id="PTHR42913">
    <property type="entry name" value="APOPTOSIS-INDUCING FACTOR 1"/>
    <property type="match status" value="1"/>
</dbReference>
<evidence type="ECO:0000313" key="7">
    <source>
        <dbReference type="EMBL" id="OYO17849.1"/>
    </source>
</evidence>
<dbReference type="InterPro" id="IPR036188">
    <property type="entry name" value="FAD/NAD-bd_sf"/>
</dbReference>
<evidence type="ECO:0000256" key="5">
    <source>
        <dbReference type="ARBA" id="ARBA00023002"/>
    </source>
</evidence>
<feature type="domain" description="FAD/NAD(P)-binding" evidence="6">
    <location>
        <begin position="8"/>
        <end position="320"/>
    </location>
</feature>
<evidence type="ECO:0000259" key="6">
    <source>
        <dbReference type="Pfam" id="PF07992"/>
    </source>
</evidence>
<dbReference type="GO" id="GO:0019646">
    <property type="term" value="P:aerobic electron transport chain"/>
    <property type="evidence" value="ECO:0007669"/>
    <property type="project" value="TreeGrafter"/>
</dbReference>
<dbReference type="InterPro" id="IPR023753">
    <property type="entry name" value="FAD/NAD-binding_dom"/>
</dbReference>
<dbReference type="SUPFAM" id="SSF51905">
    <property type="entry name" value="FAD/NAD(P)-binding domain"/>
    <property type="match status" value="1"/>
</dbReference>
<accession>A0A255GPV8</accession>
<dbReference type="PRINTS" id="PR00368">
    <property type="entry name" value="FADPNR"/>
</dbReference>
<dbReference type="Proteomes" id="UP000215896">
    <property type="component" value="Unassembled WGS sequence"/>
</dbReference>
<sequence>MGPVSAPHIVVVGAGFAGLNATNDLAAAGARVTLVDRHPYTTFQPLLYQVATGGLNPGDVTFSLRALAAKKKGRVRFRRANVTGIDTENKKVLVDQGSSIDYDYLVLAQGVGANFFGIPGASEYARSIYTRAEALEVRDLMFGLLEKLAVAPANQDLSVVVVGGGATGVEMAGTLAEMRSQGLPVAYPEVNPARVRVMLVEMGPVLLSPFKEDLQRYTLRQLQKRGVDVRLDTAIAEVCPGEVEFSDGTKEKADLVVWAAGIGGHDLVKKWGMPQGRGGRIVTEPTLQVKGFTDIFAVGDAAIIEQDPLPQLAQPAIQEGKLAAHNIRALDHGQPLKTMEYHDRGTMATIGRSSAVVQLPGGINVTGLPAWGMWVALHLAELLGGRNRIQAMINLGFRYLLYPKSANAIVGDLADSKTGELPAPRPDADHT</sequence>
<reference evidence="7 8" key="1">
    <citation type="submission" date="2017-07" db="EMBL/GenBank/DDBJ databases">
        <title>Draft whole genome sequences of clinical Proprionibacteriaceae strains.</title>
        <authorList>
            <person name="Bernier A.-M."/>
            <person name="Bernard K."/>
            <person name="Domingo M.-C."/>
        </authorList>
    </citation>
    <scope>NUCLEOTIDE SEQUENCE [LARGE SCALE GENOMIC DNA]</scope>
    <source>
        <strain evidence="7 8">NML 030167</strain>
    </source>
</reference>
<comment type="similarity">
    <text evidence="2">Belongs to the NADH dehydrogenase family.</text>
</comment>